<dbReference type="OrthoDB" id="9808609at2"/>
<dbReference type="InterPro" id="IPR003439">
    <property type="entry name" value="ABC_transporter-like_ATP-bd"/>
</dbReference>
<evidence type="ECO:0000313" key="6">
    <source>
        <dbReference type="Proteomes" id="UP000093391"/>
    </source>
</evidence>
<sequence length="527" mass="59485">MTQTACVISQLDLMIQDRKILTSLNFQLYHGQCSALIGANGQGKSLLLSLLAQRTIPNISASGQIQWQTQFAYLAQLQRLDANTIAEALGVAVLAKHFKHIAQGQTDAEALDAVDGHWHLPILWQQLLQDAQLPTDLDYPIAQLSEGQRTKLALCQLFQFKQHYLLLDEPSNHLDQHSRAWLIKAIQQHPAGCLLVSHDRELLDQVQHIYALSQQQLHHVRGNYTHYQQQQQLQRAALEQRVADGQKQLTYMVQQQQQAQRKAEKRQQSGNKIRQSGSQAKILLDFKKEQAQQSMAARQKQFSQQHHKATTQLQAHQQQLFQVKAQRLQLLWGTQRKSAEILRCKHLQLPQLQHAAISFALNAGEKIQLAGNNGCGKSTLLALIAAQAICDTEKLYCAVDVLYIDQHFSMLDRTQSAVDNLRRLYPKPTDLHYRRLLGQLQLKAEKACCPLAQLSGGEQLKVALLYMSQISAEVGLLLLDEPENHLDIASKEILADAIRAYPGSVILVSHDRQFVRDCGIVKVYQLS</sequence>
<dbReference type="GO" id="GO:0016887">
    <property type="term" value="F:ATP hydrolysis activity"/>
    <property type="evidence" value="ECO:0007669"/>
    <property type="project" value="InterPro"/>
</dbReference>
<dbReference type="InterPro" id="IPR027417">
    <property type="entry name" value="P-loop_NTPase"/>
</dbReference>
<dbReference type="KEGG" id="ala:BFG52_08550"/>
<protein>
    <recommendedName>
        <fullName evidence="4">ABC transporter domain-containing protein</fullName>
    </recommendedName>
</protein>
<dbReference type="InterPro" id="IPR003593">
    <property type="entry name" value="AAA+_ATPase"/>
</dbReference>
<evidence type="ECO:0000256" key="1">
    <source>
        <dbReference type="ARBA" id="ARBA00022737"/>
    </source>
</evidence>
<dbReference type="EMBL" id="CP016895">
    <property type="protein sequence ID" value="AOA58397.1"/>
    <property type="molecule type" value="Genomic_DNA"/>
</dbReference>
<dbReference type="PROSITE" id="PS50893">
    <property type="entry name" value="ABC_TRANSPORTER_2"/>
    <property type="match status" value="1"/>
</dbReference>
<keyword evidence="2" id="KW-0547">Nucleotide-binding</keyword>
<dbReference type="AlphaFoldDB" id="A0A1B2LZP3"/>
<gene>
    <name evidence="5" type="ORF">BFG52_08550</name>
</gene>
<dbReference type="Pfam" id="PF00005">
    <property type="entry name" value="ABC_tran"/>
    <property type="match status" value="2"/>
</dbReference>
<keyword evidence="6" id="KW-1185">Reference proteome</keyword>
<evidence type="ECO:0000259" key="4">
    <source>
        <dbReference type="PROSITE" id="PS50893"/>
    </source>
</evidence>
<accession>A0A1B2LZP3</accession>
<evidence type="ECO:0000256" key="3">
    <source>
        <dbReference type="ARBA" id="ARBA00022840"/>
    </source>
</evidence>
<reference evidence="5 6" key="1">
    <citation type="submission" date="2016-08" db="EMBL/GenBank/DDBJ databases">
        <authorList>
            <person name="Seilhamer J.J."/>
        </authorList>
    </citation>
    <scope>NUCLEOTIDE SEQUENCE [LARGE SCALE GENOMIC DNA]</scope>
    <source>
        <strain evidence="5 6">BRTC-1</strain>
    </source>
</reference>
<name>A0A1B2LZP3_9GAMM</name>
<dbReference type="Gene3D" id="3.40.50.300">
    <property type="entry name" value="P-loop containing nucleotide triphosphate hydrolases"/>
    <property type="match status" value="2"/>
</dbReference>
<proteinExistence type="predicted"/>
<evidence type="ECO:0000256" key="2">
    <source>
        <dbReference type="ARBA" id="ARBA00022741"/>
    </source>
</evidence>
<organism evidence="5 6">
    <name type="scientific">Acinetobacter larvae</name>
    <dbReference type="NCBI Taxonomy" id="1789224"/>
    <lineage>
        <taxon>Bacteria</taxon>
        <taxon>Pseudomonadati</taxon>
        <taxon>Pseudomonadota</taxon>
        <taxon>Gammaproteobacteria</taxon>
        <taxon>Moraxellales</taxon>
        <taxon>Moraxellaceae</taxon>
        <taxon>Acinetobacter</taxon>
    </lineage>
</organism>
<dbReference type="SMART" id="SM00382">
    <property type="entry name" value="AAA"/>
    <property type="match status" value="2"/>
</dbReference>
<dbReference type="PANTHER" id="PTHR19211:SF6">
    <property type="entry name" value="BLL7188 PROTEIN"/>
    <property type="match status" value="1"/>
</dbReference>
<keyword evidence="1" id="KW-0677">Repeat</keyword>
<dbReference type="STRING" id="1789224.BFG52_08550"/>
<dbReference type="RefSeq" id="WP_067554747.1">
    <property type="nucleotide sequence ID" value="NZ_CP016895.1"/>
</dbReference>
<keyword evidence="3" id="KW-0067">ATP-binding</keyword>
<dbReference type="Proteomes" id="UP000093391">
    <property type="component" value="Chromosome"/>
</dbReference>
<feature type="domain" description="ABC transporter" evidence="4">
    <location>
        <begin position="2"/>
        <end position="239"/>
    </location>
</feature>
<evidence type="ECO:0000313" key="5">
    <source>
        <dbReference type="EMBL" id="AOA58397.1"/>
    </source>
</evidence>
<dbReference type="InterPro" id="IPR050611">
    <property type="entry name" value="ABCF"/>
</dbReference>
<dbReference type="PANTHER" id="PTHR19211">
    <property type="entry name" value="ATP-BINDING TRANSPORT PROTEIN-RELATED"/>
    <property type="match status" value="1"/>
</dbReference>
<dbReference type="GO" id="GO:0005524">
    <property type="term" value="F:ATP binding"/>
    <property type="evidence" value="ECO:0007669"/>
    <property type="project" value="UniProtKB-KW"/>
</dbReference>
<dbReference type="SUPFAM" id="SSF52540">
    <property type="entry name" value="P-loop containing nucleoside triphosphate hydrolases"/>
    <property type="match status" value="2"/>
</dbReference>